<protein>
    <recommendedName>
        <fullName evidence="7">Deoxyuridine 5'-triphosphate nucleotidohydrolase</fullName>
        <shortName evidence="7">dUTPase</shortName>
        <ecNumber evidence="7">3.6.1.23</ecNumber>
    </recommendedName>
    <alternativeName>
        <fullName evidence="7">dUTP pyrophosphatase</fullName>
    </alternativeName>
</protein>
<dbReference type="PANTHER" id="PTHR11241">
    <property type="entry name" value="DEOXYURIDINE 5'-TRIPHOSPHATE NUCLEOTIDOHYDROLASE"/>
    <property type="match status" value="1"/>
</dbReference>
<dbReference type="PANTHER" id="PTHR11241:SF0">
    <property type="entry name" value="DEOXYURIDINE 5'-TRIPHOSPHATE NUCLEOTIDOHYDROLASE"/>
    <property type="match status" value="1"/>
</dbReference>
<evidence type="ECO:0000259" key="8">
    <source>
        <dbReference type="Pfam" id="PF00692"/>
    </source>
</evidence>
<dbReference type="SUPFAM" id="SSF51283">
    <property type="entry name" value="dUTPase-like"/>
    <property type="match status" value="1"/>
</dbReference>
<gene>
    <name evidence="7" type="primary">dut</name>
    <name evidence="9" type="ORF">A7J57_04255</name>
</gene>
<dbReference type="EC" id="3.6.1.23" evidence="7"/>
<dbReference type="NCBIfam" id="NF001862">
    <property type="entry name" value="PRK00601.1"/>
    <property type="match status" value="1"/>
</dbReference>
<keyword evidence="2 7" id="KW-0479">Metal-binding</keyword>
<evidence type="ECO:0000256" key="6">
    <source>
        <dbReference type="ARBA" id="ARBA00047686"/>
    </source>
</evidence>
<dbReference type="InterPro" id="IPR036157">
    <property type="entry name" value="dUTPase-like_sf"/>
</dbReference>
<evidence type="ECO:0000313" key="10">
    <source>
        <dbReference type="Proteomes" id="UP000077098"/>
    </source>
</evidence>
<feature type="binding site" evidence="7">
    <location>
        <begin position="76"/>
        <end position="78"/>
    </location>
    <ligand>
        <name>substrate</name>
    </ligand>
</feature>
<sequence>MTVQNDNLPPLRLVRLAHGADLEMPSYETRGAAGMDLRAAVPTGETLTLQPGERTLVPTGFIFEVPQGYEAQIRPRSGLAIKNGITCLNSPGTVDSDYRGEVKVILANLGQDAFVIERGMRIAQMVIAPVTQVTVLEVTETSETARGSGGFGSTGV</sequence>
<dbReference type="FunFam" id="2.70.40.10:FF:000002">
    <property type="entry name" value="dUTP diphosphatase"/>
    <property type="match status" value="1"/>
</dbReference>
<dbReference type="GO" id="GO:0006226">
    <property type="term" value="P:dUMP biosynthetic process"/>
    <property type="evidence" value="ECO:0007669"/>
    <property type="project" value="UniProtKB-UniRule"/>
</dbReference>
<dbReference type="AlphaFoldDB" id="A0A176X7U4"/>
<comment type="caution">
    <text evidence="9">The sequence shown here is derived from an EMBL/GenBank/DDBJ whole genome shotgun (WGS) entry which is preliminary data.</text>
</comment>
<comment type="cofactor">
    <cofactor evidence="7">
        <name>Mg(2+)</name>
        <dbReference type="ChEBI" id="CHEBI:18420"/>
    </cofactor>
</comment>
<keyword evidence="5 7" id="KW-0546">Nucleotide metabolism</keyword>
<dbReference type="CDD" id="cd07557">
    <property type="entry name" value="trimeric_dUTPase"/>
    <property type="match status" value="1"/>
</dbReference>
<proteinExistence type="inferred from homology"/>
<dbReference type="NCBIfam" id="TIGR00576">
    <property type="entry name" value="dut"/>
    <property type="match status" value="1"/>
</dbReference>
<reference evidence="9 10" key="1">
    <citation type="submission" date="2016-05" db="EMBL/GenBank/DDBJ databases">
        <authorList>
            <person name="Lavstsen T."/>
            <person name="Jespersen J.S."/>
        </authorList>
    </citation>
    <scope>NUCLEOTIDE SEQUENCE [LARGE SCALE GENOMIC DNA]</scope>
    <source>
        <strain evidence="9 10">KCJ1736</strain>
    </source>
</reference>
<evidence type="ECO:0000256" key="5">
    <source>
        <dbReference type="ARBA" id="ARBA00023080"/>
    </source>
</evidence>
<dbReference type="HAMAP" id="MF_00116">
    <property type="entry name" value="dUTPase_bact"/>
    <property type="match status" value="1"/>
</dbReference>
<dbReference type="InterPro" id="IPR008181">
    <property type="entry name" value="dUTPase"/>
</dbReference>
<keyword evidence="3 7" id="KW-0378">Hydrolase</keyword>
<comment type="pathway">
    <text evidence="7">Pyrimidine metabolism; dUMP biosynthesis; dUMP from dCTP (dUTP route): step 2/2.</text>
</comment>
<dbReference type="GO" id="GO:0004170">
    <property type="term" value="F:dUTP diphosphatase activity"/>
    <property type="evidence" value="ECO:0007669"/>
    <property type="project" value="UniProtKB-UniRule"/>
</dbReference>
<dbReference type="Pfam" id="PF00692">
    <property type="entry name" value="dUTPase"/>
    <property type="match status" value="1"/>
</dbReference>
<dbReference type="Proteomes" id="UP000077098">
    <property type="component" value="Unassembled WGS sequence"/>
</dbReference>
<evidence type="ECO:0000256" key="4">
    <source>
        <dbReference type="ARBA" id="ARBA00022842"/>
    </source>
</evidence>
<accession>A0A176X7U4</accession>
<feature type="domain" description="dUTPase-like" evidence="8">
    <location>
        <begin position="22"/>
        <end position="155"/>
    </location>
</feature>
<comment type="function">
    <text evidence="7">This enzyme is involved in nucleotide metabolism: it produces dUMP, the immediate precursor of thymidine nucleotides and it decreases the intracellular concentration of dUTP so that uracil cannot be incorporated into DNA.</text>
</comment>
<evidence type="ECO:0000256" key="3">
    <source>
        <dbReference type="ARBA" id="ARBA00022801"/>
    </source>
</evidence>
<evidence type="ECO:0000256" key="2">
    <source>
        <dbReference type="ARBA" id="ARBA00022723"/>
    </source>
</evidence>
<name>A0A176X7U4_AGRTU</name>
<evidence type="ECO:0000313" key="9">
    <source>
        <dbReference type="EMBL" id="OAE43493.1"/>
    </source>
</evidence>
<organism evidence="9 10">
    <name type="scientific">Agrobacterium tumefaciens</name>
    <dbReference type="NCBI Taxonomy" id="358"/>
    <lineage>
        <taxon>Bacteria</taxon>
        <taxon>Pseudomonadati</taxon>
        <taxon>Pseudomonadota</taxon>
        <taxon>Alphaproteobacteria</taxon>
        <taxon>Hyphomicrobiales</taxon>
        <taxon>Rhizobiaceae</taxon>
        <taxon>Rhizobium/Agrobacterium group</taxon>
        <taxon>Agrobacterium</taxon>
        <taxon>Agrobacterium tumefaciens complex</taxon>
    </lineage>
</organism>
<dbReference type="InterPro" id="IPR033704">
    <property type="entry name" value="dUTPase_trimeric"/>
</dbReference>
<dbReference type="GO" id="GO:0046081">
    <property type="term" value="P:dUTP catabolic process"/>
    <property type="evidence" value="ECO:0007669"/>
    <property type="project" value="InterPro"/>
</dbReference>
<dbReference type="Gene3D" id="2.70.40.10">
    <property type="match status" value="1"/>
</dbReference>
<feature type="binding site" evidence="7">
    <location>
        <position position="89"/>
    </location>
    <ligand>
        <name>substrate</name>
    </ligand>
</feature>
<keyword evidence="4 7" id="KW-0460">Magnesium</keyword>
<dbReference type="RefSeq" id="WP_063949513.1">
    <property type="nucleotide sequence ID" value="NZ_LXPS01000022.1"/>
</dbReference>
<dbReference type="InterPro" id="IPR029054">
    <property type="entry name" value="dUTPase-like"/>
</dbReference>
<feature type="binding site" evidence="7">
    <location>
        <begin position="93"/>
        <end position="95"/>
    </location>
    <ligand>
        <name>substrate</name>
    </ligand>
</feature>
<dbReference type="EMBL" id="LXPS01000022">
    <property type="protein sequence ID" value="OAE43493.1"/>
    <property type="molecule type" value="Genomic_DNA"/>
</dbReference>
<dbReference type="GO" id="GO:0000287">
    <property type="term" value="F:magnesium ion binding"/>
    <property type="evidence" value="ECO:0007669"/>
    <property type="project" value="UniProtKB-UniRule"/>
</dbReference>
<comment type="catalytic activity">
    <reaction evidence="6 7">
        <text>dUTP + H2O = dUMP + diphosphate + H(+)</text>
        <dbReference type="Rhea" id="RHEA:10248"/>
        <dbReference type="ChEBI" id="CHEBI:15377"/>
        <dbReference type="ChEBI" id="CHEBI:15378"/>
        <dbReference type="ChEBI" id="CHEBI:33019"/>
        <dbReference type="ChEBI" id="CHEBI:61555"/>
        <dbReference type="ChEBI" id="CHEBI:246422"/>
        <dbReference type="EC" id="3.6.1.23"/>
    </reaction>
</comment>
<comment type="caution">
    <text evidence="7">Lacks conserved residue(s) required for the propagation of feature annotation.</text>
</comment>
<evidence type="ECO:0000256" key="7">
    <source>
        <dbReference type="HAMAP-Rule" id="MF_00116"/>
    </source>
</evidence>
<dbReference type="UniPathway" id="UPA00610">
    <property type="reaction ID" value="UER00666"/>
</dbReference>
<evidence type="ECO:0000256" key="1">
    <source>
        <dbReference type="ARBA" id="ARBA00006581"/>
    </source>
</evidence>
<comment type="similarity">
    <text evidence="1 7">Belongs to the dUTPase family.</text>
</comment>